<reference evidence="1" key="1">
    <citation type="submission" date="2021-03" db="EMBL/GenBank/DDBJ databases">
        <title>Genome sequencing and assembly of Tianweitania sediminis.</title>
        <authorList>
            <person name="Chhetri G."/>
        </authorList>
    </citation>
    <scope>NUCLEOTIDE SEQUENCE</scope>
    <source>
        <strain evidence="1">Z8</strain>
    </source>
</reference>
<dbReference type="Proteomes" id="UP000666240">
    <property type="component" value="Unassembled WGS sequence"/>
</dbReference>
<proteinExistence type="predicted"/>
<evidence type="ECO:0000313" key="1">
    <source>
        <dbReference type="EMBL" id="MBP0438393.1"/>
    </source>
</evidence>
<organism evidence="1 2">
    <name type="scientific">Tianweitania sediminis</name>
    <dbReference type="NCBI Taxonomy" id="1502156"/>
    <lineage>
        <taxon>Bacteria</taxon>
        <taxon>Pseudomonadati</taxon>
        <taxon>Pseudomonadota</taxon>
        <taxon>Alphaproteobacteria</taxon>
        <taxon>Hyphomicrobiales</taxon>
        <taxon>Phyllobacteriaceae</taxon>
        <taxon>Tianweitania</taxon>
    </lineage>
</organism>
<protein>
    <submittedName>
        <fullName evidence="1">Phage tail protein</fullName>
    </submittedName>
</protein>
<dbReference type="InterPro" id="IPR009734">
    <property type="entry name" value="Myoviridae_GpU"/>
</dbReference>
<dbReference type="EMBL" id="JAGIYY010000002">
    <property type="protein sequence ID" value="MBP0438393.1"/>
    <property type="molecule type" value="Genomic_DNA"/>
</dbReference>
<dbReference type="AlphaFoldDB" id="A0A8J7UI11"/>
<sequence>MLYSIGTITLDTRPFSADDVERTGAADFAVKPLIGSLPGREFMGEGDEKITISGQLLPSKIGGLTELEALHEMRRSGQRLPVMRGDGKMFGWFVIEDIRESHADLMRDGVGFTVKHSISMVKTSPEGASPSIIGALLSIFGVMGGR</sequence>
<keyword evidence="2" id="KW-1185">Reference proteome</keyword>
<dbReference type="Pfam" id="PF06995">
    <property type="entry name" value="Phage_P2_GpU"/>
    <property type="match status" value="1"/>
</dbReference>
<accession>A0A8J7UI11</accession>
<gene>
    <name evidence="1" type="ORF">J5Y06_07005</name>
</gene>
<evidence type="ECO:0000313" key="2">
    <source>
        <dbReference type="Proteomes" id="UP000666240"/>
    </source>
</evidence>
<dbReference type="RefSeq" id="WP_209334439.1">
    <property type="nucleotide sequence ID" value="NZ_JAGIYY010000002.1"/>
</dbReference>
<comment type="caution">
    <text evidence="1">The sequence shown here is derived from an EMBL/GenBank/DDBJ whole genome shotgun (WGS) entry which is preliminary data.</text>
</comment>
<name>A0A8J7UI11_9HYPH</name>